<accession>A0A7H0GT36</accession>
<organism evidence="3 4">
    <name type="scientific">Hymenobacter qilianensis</name>
    <dbReference type="NCBI Taxonomy" id="1385715"/>
    <lineage>
        <taxon>Bacteria</taxon>
        <taxon>Pseudomonadati</taxon>
        <taxon>Bacteroidota</taxon>
        <taxon>Cytophagia</taxon>
        <taxon>Cytophagales</taxon>
        <taxon>Hymenobacteraceae</taxon>
        <taxon>Hymenobacter</taxon>
    </lineage>
</organism>
<dbReference type="Pfam" id="PF07510">
    <property type="entry name" value="GmrSD_C"/>
    <property type="match status" value="1"/>
</dbReference>
<dbReference type="PANTHER" id="PTHR35149:SF1">
    <property type="entry name" value="DUF5655 DOMAIN-CONTAINING PROTEIN"/>
    <property type="match status" value="1"/>
</dbReference>
<dbReference type="AlphaFoldDB" id="A0A7H0GT36"/>
<evidence type="ECO:0000259" key="2">
    <source>
        <dbReference type="Pfam" id="PF07510"/>
    </source>
</evidence>
<name>A0A7H0GT36_9BACT</name>
<reference evidence="3 4" key="1">
    <citation type="submission" date="2020-08" db="EMBL/GenBank/DDBJ databases">
        <title>Genome sequence of Hymenobacter qilianensis JCM 19763T.</title>
        <authorList>
            <person name="Hyun D.-W."/>
            <person name="Bae J.-W."/>
        </authorList>
    </citation>
    <scope>NUCLEOTIDE SEQUENCE [LARGE SCALE GENOMIC DNA]</scope>
    <source>
        <strain evidence="3 4">JCM 19763</strain>
    </source>
</reference>
<evidence type="ECO:0000313" key="3">
    <source>
        <dbReference type="EMBL" id="QNP51452.1"/>
    </source>
</evidence>
<gene>
    <name evidence="3" type="ORF">H9L05_15690</name>
</gene>
<dbReference type="Pfam" id="PF03235">
    <property type="entry name" value="GmrSD_N"/>
    <property type="match status" value="1"/>
</dbReference>
<proteinExistence type="predicted"/>
<dbReference type="PANTHER" id="PTHR35149">
    <property type="entry name" value="SLL5132 PROTEIN"/>
    <property type="match status" value="1"/>
</dbReference>
<dbReference type="InterPro" id="IPR011089">
    <property type="entry name" value="GmrSD_C"/>
</dbReference>
<evidence type="ECO:0000313" key="4">
    <source>
        <dbReference type="Proteomes" id="UP000516093"/>
    </source>
</evidence>
<sequence>MAQRNLTYSIRGIFTDCLPDHHASQYLIAAYQRGYKWESGTAEAAAPVSNQLGGPPVGQVDKLLADLWRAFEAPRRDGIPIDYYLQFLTLKPALMSKGRTALEVIDGQQRLTTLSLFFAVLRQTLGDGAGAGFAFIENSGPSSGSAAGKLEYAVRDHFLEEFVYQGNIHKLLEAPSWEAFLEASFNVTSFDCDQQDIFYLYKAAHKISSFLQDEQRRPKAAAFGLYVADSCRLIANVIEEEISSEDVFSDLNSNRVPLTDTELVKGLLLTRASRSVSSSFQQVQELRASQGRQWDEIARWLQLPGVRVLYGLKTEHALWQLLRLVALRKAAPFPAVRSLVPHRDAAAGPGFALYEFFEYLLSFGAQAPTAEDCFIELQLLSGLLHDWFNTPDIHNQLGALQASKRYEKKGELMERITAEEQLLAGGPRTFLRQEIGKLSCLKSDLAALSYDAGSEKAFDLLLLLNVFPERSKGNDDEKADSYPFDFARFSAEKWSLEHIYPQHPAWAEEQAPVGTRESLLALAAQDSQPADPAIVELLMQETWSEEETQKLQQYLRADNQLLHSLGNLALLTSGDNSSVSNAPFAEKRRRLMQRVRQGSFVAPHTFSVFSKLILSESTSPFDWTKADIRAHATYLDQQLARLVQEFSTPSLTPTA</sequence>
<keyword evidence="4" id="KW-1185">Reference proteome</keyword>
<dbReference type="InterPro" id="IPR004919">
    <property type="entry name" value="GmrSD_N"/>
</dbReference>
<feature type="domain" description="GmrSD restriction endonucleases N-terminal" evidence="1">
    <location>
        <begin position="24"/>
        <end position="268"/>
    </location>
</feature>
<dbReference type="KEGG" id="hqi:H9L05_15690"/>
<dbReference type="EMBL" id="CP060784">
    <property type="protein sequence ID" value="QNP51452.1"/>
    <property type="molecule type" value="Genomic_DNA"/>
</dbReference>
<dbReference type="RefSeq" id="WP_187731736.1">
    <property type="nucleotide sequence ID" value="NZ_BMFN01000003.1"/>
</dbReference>
<dbReference type="Proteomes" id="UP000516093">
    <property type="component" value="Chromosome"/>
</dbReference>
<protein>
    <submittedName>
        <fullName evidence="3">DUF262 domain-containing protein</fullName>
    </submittedName>
</protein>
<evidence type="ECO:0000259" key="1">
    <source>
        <dbReference type="Pfam" id="PF03235"/>
    </source>
</evidence>
<feature type="domain" description="GmrSD restriction endonucleases C-terminal" evidence="2">
    <location>
        <begin position="477"/>
        <end position="634"/>
    </location>
</feature>